<dbReference type="InterPro" id="IPR029052">
    <property type="entry name" value="Metallo-depent_PP-like"/>
</dbReference>
<evidence type="ECO:0000256" key="4">
    <source>
        <dbReference type="SAM" id="MobiDB-lite"/>
    </source>
</evidence>
<dbReference type="GeneTree" id="ENSGT00950000183182"/>
<dbReference type="PANTHER" id="PTHR10340">
    <property type="entry name" value="SPHINGOMYELIN PHOSPHODIESTERASE"/>
    <property type="match status" value="1"/>
</dbReference>
<dbReference type="InterPro" id="IPR004843">
    <property type="entry name" value="Calcineurin-like_PHP"/>
</dbReference>
<proteinExistence type="inferred from homology"/>
<accession>A0A8C0IXJ4</accession>
<keyword evidence="2" id="KW-0378">Hydrolase</keyword>
<reference evidence="6" key="2">
    <citation type="submission" date="2025-09" db="UniProtKB">
        <authorList>
            <consortium name="Ensembl"/>
        </authorList>
    </citation>
    <scope>IDENTIFICATION</scope>
</reference>
<dbReference type="GO" id="GO:0008081">
    <property type="term" value="F:phosphoric diester hydrolase activity"/>
    <property type="evidence" value="ECO:0007669"/>
    <property type="project" value="TreeGrafter"/>
</dbReference>
<dbReference type="AlphaFoldDB" id="A0A8C0IXJ4"/>
<evidence type="ECO:0000259" key="5">
    <source>
        <dbReference type="Pfam" id="PF00149"/>
    </source>
</evidence>
<dbReference type="Proteomes" id="UP000694404">
    <property type="component" value="Unplaced"/>
</dbReference>
<evidence type="ECO:0000256" key="1">
    <source>
        <dbReference type="ARBA" id="ARBA00008234"/>
    </source>
</evidence>
<dbReference type="Ensembl" id="ENSCABT00000026081.1">
    <property type="protein sequence ID" value="ENSCABP00000023803.1"/>
    <property type="gene ID" value="ENSCABG00000017451.1"/>
</dbReference>
<keyword evidence="7" id="KW-1185">Reference proteome</keyword>
<organism evidence="6 7">
    <name type="scientific">Chelonoidis abingdonii</name>
    <name type="common">Abingdon island giant tortoise</name>
    <name type="synonym">Testudo abingdonii</name>
    <dbReference type="NCBI Taxonomy" id="106734"/>
    <lineage>
        <taxon>Eukaryota</taxon>
        <taxon>Metazoa</taxon>
        <taxon>Chordata</taxon>
        <taxon>Craniata</taxon>
        <taxon>Vertebrata</taxon>
        <taxon>Euteleostomi</taxon>
        <taxon>Archelosauria</taxon>
        <taxon>Testudinata</taxon>
        <taxon>Testudines</taxon>
        <taxon>Cryptodira</taxon>
        <taxon>Durocryptodira</taxon>
        <taxon>Testudinoidea</taxon>
        <taxon>Testudinidae</taxon>
        <taxon>Chelonoidis</taxon>
    </lineage>
</organism>
<evidence type="ECO:0000256" key="2">
    <source>
        <dbReference type="ARBA" id="ARBA00022801"/>
    </source>
</evidence>
<protein>
    <submittedName>
        <fullName evidence="6">Sphingomyelin phosphodiesterase acid like 3A</fullName>
    </submittedName>
</protein>
<evidence type="ECO:0000313" key="6">
    <source>
        <dbReference type="Ensembl" id="ENSCABP00000023803.1"/>
    </source>
</evidence>
<feature type="region of interest" description="Disordered" evidence="4">
    <location>
        <begin position="282"/>
        <end position="303"/>
    </location>
</feature>
<dbReference type="PANTHER" id="PTHR10340:SF24">
    <property type="entry name" value="ACID SPHINGOMYELINASE-LIKE PHOSPHODIESTERASE 3A"/>
    <property type="match status" value="1"/>
</dbReference>
<feature type="domain" description="Calcineurin-like phosphoesterase" evidence="5">
    <location>
        <begin position="13"/>
        <end position="263"/>
    </location>
</feature>
<dbReference type="Gene3D" id="3.60.21.10">
    <property type="match status" value="1"/>
</dbReference>
<dbReference type="FunFam" id="3.60.21.10:FF:000143">
    <property type="entry name" value="Acid sphingomyelinase-like phosphodiesterase"/>
    <property type="match status" value="1"/>
</dbReference>
<comment type="similarity">
    <text evidence="1">Belongs to the acid sphingomyelinase family.</text>
</comment>
<sequence>VPVLLISTHMEAFWHVSDLHLDPTYHITGDHTKVCSSSKGANASNPGPFGDFFCDSPYQLILSAFKYMNESEQQVSFMIWTGDSPPHIPVEELSTKMVINVIGNMTSTIQSFFPDLQVFPALGNHDYWPQDQLPVSASEVYSAVANFWKPWLTDEAISTFKKGKIYPQPLRIISLNTNLYYSPNHVTLNITDPANQLAWLESTLEISLQKKEKVYVIGHVPIGYLPFARNTTAIRGYYNEKLVKIFRKYSDVIAGQFFGHTHRDSIMILLDEKGNDRCLSLSPLTSPGTAQGERARGSPLSPL</sequence>
<reference evidence="6" key="1">
    <citation type="submission" date="2025-08" db="UniProtKB">
        <authorList>
            <consortium name="Ensembl"/>
        </authorList>
    </citation>
    <scope>IDENTIFICATION</scope>
</reference>
<gene>
    <name evidence="6" type="primary">SMPDL3A</name>
</gene>
<dbReference type="InterPro" id="IPR041805">
    <property type="entry name" value="ASMase/PPN1_MPP"/>
</dbReference>
<evidence type="ECO:0000313" key="7">
    <source>
        <dbReference type="Proteomes" id="UP000694404"/>
    </source>
</evidence>
<dbReference type="GO" id="GO:0005615">
    <property type="term" value="C:extracellular space"/>
    <property type="evidence" value="ECO:0007669"/>
    <property type="project" value="TreeGrafter"/>
</dbReference>
<name>A0A8C0IXJ4_CHEAB</name>
<dbReference type="SUPFAM" id="SSF56300">
    <property type="entry name" value="Metallo-dependent phosphatases"/>
    <property type="match status" value="1"/>
</dbReference>
<dbReference type="CDD" id="cd00842">
    <property type="entry name" value="MPP_ASMase"/>
    <property type="match status" value="1"/>
</dbReference>
<keyword evidence="3" id="KW-0325">Glycoprotein</keyword>
<dbReference type="Pfam" id="PF00149">
    <property type="entry name" value="Metallophos"/>
    <property type="match status" value="1"/>
</dbReference>
<evidence type="ECO:0000256" key="3">
    <source>
        <dbReference type="ARBA" id="ARBA00023180"/>
    </source>
</evidence>